<dbReference type="InterPro" id="IPR002201">
    <property type="entry name" value="Glyco_trans_9"/>
</dbReference>
<keyword evidence="2 3" id="KW-0808">Transferase</keyword>
<evidence type="ECO:0000256" key="2">
    <source>
        <dbReference type="ARBA" id="ARBA00022679"/>
    </source>
</evidence>
<evidence type="ECO:0000256" key="1">
    <source>
        <dbReference type="ARBA" id="ARBA00022676"/>
    </source>
</evidence>
<dbReference type="RefSeq" id="WP_304144107.1">
    <property type="nucleotide sequence ID" value="NZ_JAOAIE010000036.1"/>
</dbReference>
<dbReference type="InterPro" id="IPR051199">
    <property type="entry name" value="LPS_LOS_Heptosyltrfase"/>
</dbReference>
<proteinExistence type="predicted"/>
<dbReference type="PANTHER" id="PTHR30160:SF1">
    <property type="entry name" value="LIPOPOLYSACCHARIDE 1,2-N-ACETYLGLUCOSAMINETRANSFERASE-RELATED"/>
    <property type="match status" value="1"/>
</dbReference>
<organism evidence="3">
    <name type="scientific">Ignavibacterium album</name>
    <dbReference type="NCBI Taxonomy" id="591197"/>
    <lineage>
        <taxon>Bacteria</taxon>
        <taxon>Pseudomonadati</taxon>
        <taxon>Ignavibacteriota</taxon>
        <taxon>Ignavibacteria</taxon>
        <taxon>Ignavibacteriales</taxon>
        <taxon>Ignavibacteriaceae</taxon>
        <taxon>Ignavibacterium</taxon>
    </lineage>
</organism>
<keyword evidence="1" id="KW-0328">Glycosyltransferase</keyword>
<protein>
    <submittedName>
        <fullName evidence="3">Glycosyltransferase family 9 protein</fullName>
    </submittedName>
</protein>
<evidence type="ECO:0000313" key="3">
    <source>
        <dbReference type="EMBL" id="HFI92083.1"/>
    </source>
</evidence>
<dbReference type="EMBL" id="DSUJ01000008">
    <property type="protein sequence ID" value="HFI92083.1"/>
    <property type="molecule type" value="Genomic_DNA"/>
</dbReference>
<dbReference type="Gene3D" id="3.40.50.2000">
    <property type="entry name" value="Glycogen Phosphorylase B"/>
    <property type="match status" value="2"/>
</dbReference>
<accession>A0A7V2ZL95</accession>
<dbReference type="CDD" id="cd03789">
    <property type="entry name" value="GT9_LPS_heptosyltransferase"/>
    <property type="match status" value="1"/>
</dbReference>
<dbReference type="PANTHER" id="PTHR30160">
    <property type="entry name" value="TETRAACYLDISACCHARIDE 4'-KINASE-RELATED"/>
    <property type="match status" value="1"/>
</dbReference>
<name>A0A7V2ZL95_9BACT</name>
<dbReference type="SUPFAM" id="SSF53756">
    <property type="entry name" value="UDP-Glycosyltransferase/glycogen phosphorylase"/>
    <property type="match status" value="1"/>
</dbReference>
<sequence>MVIKNDCFHFKGDIPCLPHKKYGFHCDSCDQYKKIEHQFLIIKLGAIGDVIRTTPILRKIRKEFPNAYIYWLTYSPEILSDEWVNKKLQVNVENIELIKQIEFDWLIVLDKDPLAISLSNQIKAKRKSGFTIDKFGRPAPISTEAEEHKWLTGIFDDISKKNQKSYPEEMFDIIGFGFSDEEYIVEVVEKYEWNLDYNKKIIGLNTGCGGRWSSRLWPNEYWVDLAVKLKNNGYEVVFIGGEQEHSKNLELASLSGCKYFGHFELKKFTSLMNEFDLIVTAVTMAMHLAIGLKKKVLIFNTIFNKNEFYLYGRGEIIEPEEKCDCYYSPVCPHDSMKKITPDKVVNAIEKLLK</sequence>
<comment type="caution">
    <text evidence="3">The sequence shown here is derived from an EMBL/GenBank/DDBJ whole genome shotgun (WGS) entry which is preliminary data.</text>
</comment>
<dbReference type="GO" id="GO:0009244">
    <property type="term" value="P:lipopolysaccharide core region biosynthetic process"/>
    <property type="evidence" value="ECO:0007669"/>
    <property type="project" value="TreeGrafter"/>
</dbReference>
<dbReference type="GO" id="GO:0005829">
    <property type="term" value="C:cytosol"/>
    <property type="evidence" value="ECO:0007669"/>
    <property type="project" value="TreeGrafter"/>
</dbReference>
<dbReference type="GO" id="GO:0008713">
    <property type="term" value="F:ADP-heptose-lipopolysaccharide heptosyltransferase activity"/>
    <property type="evidence" value="ECO:0007669"/>
    <property type="project" value="TreeGrafter"/>
</dbReference>
<dbReference type="Pfam" id="PF01075">
    <property type="entry name" value="Glyco_transf_9"/>
    <property type="match status" value="1"/>
</dbReference>
<gene>
    <name evidence="3" type="ORF">ENS31_11245</name>
</gene>
<reference evidence="3" key="1">
    <citation type="journal article" date="2020" name="mSystems">
        <title>Genome- and Community-Level Interaction Insights into Carbon Utilization and Element Cycling Functions of Hydrothermarchaeota in Hydrothermal Sediment.</title>
        <authorList>
            <person name="Zhou Z."/>
            <person name="Liu Y."/>
            <person name="Xu W."/>
            <person name="Pan J."/>
            <person name="Luo Z.H."/>
            <person name="Li M."/>
        </authorList>
    </citation>
    <scope>NUCLEOTIDE SEQUENCE [LARGE SCALE GENOMIC DNA]</scope>
    <source>
        <strain evidence="3">SpSt-479</strain>
    </source>
</reference>
<dbReference type="AlphaFoldDB" id="A0A7V2ZL95"/>